<feature type="chain" id="PRO_5045168479" description="DUF2147 domain-containing protein" evidence="1">
    <location>
        <begin position="20"/>
        <end position="142"/>
    </location>
</feature>
<name>A0ABS7TH28_9GAMM</name>
<feature type="signal peptide" evidence="1">
    <location>
        <begin position="1"/>
        <end position="19"/>
    </location>
</feature>
<proteinExistence type="predicted"/>
<keyword evidence="3" id="KW-1185">Reference proteome</keyword>
<accession>A0ABS7TH28</accession>
<dbReference type="EMBL" id="JAIQDJ010000017">
    <property type="protein sequence ID" value="MBZ4187161.1"/>
    <property type="molecule type" value="Genomic_DNA"/>
</dbReference>
<gene>
    <name evidence="2" type="ORF">K7B09_12600</name>
</gene>
<evidence type="ECO:0008006" key="4">
    <source>
        <dbReference type="Google" id="ProtNLM"/>
    </source>
</evidence>
<organism evidence="2 3">
    <name type="scientific">Thermomonas beijingensis</name>
    <dbReference type="NCBI Taxonomy" id="2872701"/>
    <lineage>
        <taxon>Bacteria</taxon>
        <taxon>Pseudomonadati</taxon>
        <taxon>Pseudomonadota</taxon>
        <taxon>Gammaproteobacteria</taxon>
        <taxon>Lysobacterales</taxon>
        <taxon>Lysobacteraceae</taxon>
        <taxon>Thermomonas</taxon>
    </lineage>
</organism>
<reference evidence="2" key="1">
    <citation type="submission" date="2021-09" db="EMBL/GenBank/DDBJ databases">
        <authorList>
            <person name="Wu T."/>
            <person name="Guo S.Z."/>
        </authorList>
    </citation>
    <scope>NUCLEOTIDE SEQUENCE</scope>
    <source>
        <strain evidence="2">RSS-23</strain>
    </source>
</reference>
<dbReference type="RefSeq" id="WP_223629831.1">
    <property type="nucleotide sequence ID" value="NZ_JAIQDJ010000017.1"/>
</dbReference>
<evidence type="ECO:0000256" key="1">
    <source>
        <dbReference type="SAM" id="SignalP"/>
    </source>
</evidence>
<keyword evidence="1" id="KW-0732">Signal</keyword>
<comment type="caution">
    <text evidence="2">The sequence shown here is derived from an EMBL/GenBank/DDBJ whole genome shotgun (WGS) entry which is preliminary data.</text>
</comment>
<evidence type="ECO:0000313" key="2">
    <source>
        <dbReference type="EMBL" id="MBZ4187161.1"/>
    </source>
</evidence>
<evidence type="ECO:0000313" key="3">
    <source>
        <dbReference type="Proteomes" id="UP001430290"/>
    </source>
</evidence>
<protein>
    <recommendedName>
        <fullName evidence="4">DUF2147 domain-containing protein</fullName>
    </recommendedName>
</protein>
<sequence>MKTSLLLAAVLFGSIPAAAGNANFAGNWTSDTHPAEMRSRDDICGNVSLVLTQDGEDIHGAYYNAPVGCGRIEDGGQVHGVAIGNSAVLTITSARNGAVAIGVARISSGRLTWTLKEYVTDGEPSGDDLILGTFALELAVNK</sequence>
<dbReference type="Proteomes" id="UP001430290">
    <property type="component" value="Unassembled WGS sequence"/>
</dbReference>